<dbReference type="Gramene" id="TraesCAD_scaffold_050469_01G000100.1">
    <property type="protein sequence ID" value="TraesCAD_scaffold_050469_01G000100.1"/>
    <property type="gene ID" value="TraesCAD_scaffold_050469_01G000100"/>
</dbReference>
<dbReference type="Gramene" id="TraesLDM3A03G01452220.1">
    <property type="protein sequence ID" value="TraesLDM3A03G01452220.1.CDS1"/>
    <property type="gene ID" value="TraesLDM3A03G01452220"/>
</dbReference>
<dbReference type="Gramene" id="TraesJAG3A03G01460270.1">
    <property type="protein sequence ID" value="TraesJAG3A03G01460270.1.CDS1"/>
    <property type="gene ID" value="TraesJAG3A03G01460270"/>
</dbReference>
<name>A0A3B6EK15_WHEAT</name>
<evidence type="ECO:0000313" key="3">
    <source>
        <dbReference type="Proteomes" id="UP000019116"/>
    </source>
</evidence>
<dbReference type="Gramene" id="TraesLAC3A03G01395590.1">
    <property type="protein sequence ID" value="TraesLAC3A03G01395590.1.CDS1"/>
    <property type="gene ID" value="TraesLAC3A03G01395590"/>
</dbReference>
<evidence type="ECO:0000256" key="1">
    <source>
        <dbReference type="SAM" id="MobiDB-lite"/>
    </source>
</evidence>
<dbReference type="AlphaFoldDB" id="A0A3B6EK15"/>
<feature type="compositionally biased region" description="Low complexity" evidence="1">
    <location>
        <begin position="1"/>
        <end position="13"/>
    </location>
</feature>
<reference evidence="2" key="2">
    <citation type="submission" date="2018-10" db="UniProtKB">
        <authorList>
            <consortium name="EnsemblPlants"/>
        </authorList>
    </citation>
    <scope>IDENTIFICATION</scope>
</reference>
<dbReference type="Gramene" id="TraesROB_scaffold_044033_01G000200.1">
    <property type="protein sequence ID" value="TraesROB_scaffold_044033_01G000200.1"/>
    <property type="gene ID" value="TraesROB_scaffold_044033_01G000200"/>
</dbReference>
<evidence type="ECO:0000313" key="2">
    <source>
        <dbReference type="EnsemblPlants" id="TraesCS3A02G327600.1.cds1"/>
    </source>
</evidence>
<dbReference type="Gramene" id="TraesCS3A02G327600.1">
    <property type="protein sequence ID" value="TraesCS3A02G327600.1.cds1"/>
    <property type="gene ID" value="TraesCS3A02G327600"/>
</dbReference>
<dbReference type="Gramene" id="TraesARI3A03G01472940.1">
    <property type="protein sequence ID" value="TraesARI3A03G01472940.1.CDS1"/>
    <property type="gene ID" value="TraesARI3A03G01472940"/>
</dbReference>
<dbReference type="Gramene" id="TraesWEE_scaffold_069219_01G000300.1">
    <property type="protein sequence ID" value="TraesWEE_scaffold_069219_01G000300.1"/>
    <property type="gene ID" value="TraesWEE_scaffold_069219_01G000300"/>
</dbReference>
<proteinExistence type="predicted"/>
<dbReference type="Gramene" id="TraesRN3A0100803600.1">
    <property type="protein sequence ID" value="TraesRN3A0100803600.1"/>
    <property type="gene ID" value="TraesRN3A0100803600"/>
</dbReference>
<dbReference type="Gramene" id="TraesMAC3A03G01449750.1">
    <property type="protein sequence ID" value="TraesMAC3A03G01449750.1.CDS1"/>
    <property type="gene ID" value="TraesMAC3A03G01449750"/>
</dbReference>
<dbReference type="Proteomes" id="UP000019116">
    <property type="component" value="Chromosome 3A"/>
</dbReference>
<dbReference type="Gramene" id="TraesCLE_scaffold_064705_01G000200.1">
    <property type="protein sequence ID" value="TraesCLE_scaffold_064705_01G000200.1"/>
    <property type="gene ID" value="TraesCLE_scaffold_064705_01G000200"/>
</dbReference>
<keyword evidence="3" id="KW-1185">Reference proteome</keyword>
<organism evidence="2">
    <name type="scientific">Triticum aestivum</name>
    <name type="common">Wheat</name>
    <dbReference type="NCBI Taxonomy" id="4565"/>
    <lineage>
        <taxon>Eukaryota</taxon>
        <taxon>Viridiplantae</taxon>
        <taxon>Streptophyta</taxon>
        <taxon>Embryophyta</taxon>
        <taxon>Tracheophyta</taxon>
        <taxon>Spermatophyta</taxon>
        <taxon>Magnoliopsida</taxon>
        <taxon>Liliopsida</taxon>
        <taxon>Poales</taxon>
        <taxon>Poaceae</taxon>
        <taxon>BOP clade</taxon>
        <taxon>Pooideae</taxon>
        <taxon>Triticodae</taxon>
        <taxon>Triticeae</taxon>
        <taxon>Triticinae</taxon>
        <taxon>Triticum</taxon>
    </lineage>
</organism>
<dbReference type="Gramene" id="TraesSTA3A03G01443080.1">
    <property type="protein sequence ID" value="TraesSTA3A03G01443080.1.CDS1"/>
    <property type="gene ID" value="TraesSTA3A03G01443080"/>
</dbReference>
<dbReference type="Gramene" id="TraesCS3A03G0786200.1">
    <property type="protein sequence ID" value="TraesCS3A03G0786200.1.CDS1"/>
    <property type="gene ID" value="TraesCS3A03G0786200"/>
</dbReference>
<dbReference type="Gramene" id="TraesNOR3A03G01472350.1">
    <property type="protein sequence ID" value="TraesNOR3A03G01472350.1.CDS1"/>
    <property type="gene ID" value="TraesNOR3A03G01472350"/>
</dbReference>
<accession>A0A3B6EK15</accession>
<dbReference type="Gramene" id="TraesSYM3A03G01474340.1">
    <property type="protein sequence ID" value="TraesSYM3A03G01474340.1.CDS1"/>
    <property type="gene ID" value="TraesSYM3A03G01474340"/>
</dbReference>
<feature type="region of interest" description="Disordered" evidence="1">
    <location>
        <begin position="1"/>
        <end position="28"/>
    </location>
</feature>
<protein>
    <submittedName>
        <fullName evidence="2">Uncharacterized protein</fullName>
    </submittedName>
</protein>
<dbReference type="Gramene" id="TraesPARA_EIv1.0_0846540.1">
    <property type="protein sequence ID" value="TraesPARA_EIv1.0_0846540.1.CDS1"/>
    <property type="gene ID" value="TraesPARA_EIv1.0_0846540"/>
</dbReference>
<dbReference type="EnsemblPlants" id="TraesCS3A02G327600.1">
    <property type="protein sequence ID" value="TraesCS3A02G327600.1.cds1"/>
    <property type="gene ID" value="TraesCS3A02G327600"/>
</dbReference>
<reference evidence="2" key="1">
    <citation type="submission" date="2018-08" db="EMBL/GenBank/DDBJ databases">
        <authorList>
            <person name="Rossello M."/>
        </authorList>
    </citation>
    <scope>NUCLEOTIDE SEQUENCE [LARGE SCALE GENOMIC DNA]</scope>
    <source>
        <strain evidence="2">cv. Chinese Spring</strain>
    </source>
</reference>
<sequence length="256" mass="28226">MEESLPAARRQPLPQRPRPGHPLLLCPASNRRRAPDTSGLVSPSLCTVASLSTPTWQSPVDLLPSHSISARHSLSSWHASSRWRRTWVWLWSLAAHGIEVEAAAACICDAVRTHRPAMAPPWWYELEPMRRSSRRVHPCRLPHTQLRAMADAQVAAVVVDCGNALRLAWRGRWPPRRRPRSALLRVVSASGPDLPPSHRPAPSCMSATATHELRGPITKPPSYHRQEALLVAIDPSNDAAWIPCSACGGYAHKSSS</sequence>
<dbReference type="Gramene" id="TraesJUL3A03G01464020.1">
    <property type="protein sequence ID" value="TraesJUL3A03G01464020.1.CDS1"/>
    <property type="gene ID" value="TraesJUL3A03G01464020"/>
</dbReference>